<sequence length="300" mass="32809">MEAKAKAPASTATTTKQKLIVLCDRTWCGSEDNTESNIFLLARMIGIDMAQQTEPIEYENRERGAKACYFLGSGLGSTFLEYLFNGATGSGISKVSIEVFSYNIQHFSEPRDLDVRVYSRQLHRAVCAGLIDSCGIIKKTTTSNGRIDDRTIRLCNEVYKIYCSREPEDHPKATTILGFKTHASYDVPTPVKFMGLLDTVGSRGIPRLGAGISLTYPEFHDQKVPSVVDKYTTPCPSTIEYGALSPAVCCELQIQTGLSLRSSSVGSLVAATILDDSGSSFCEMDRTGLNLQSMCSLVLY</sequence>
<proteinExistence type="predicted"/>
<keyword evidence="3" id="KW-1185">Reference proteome</keyword>
<dbReference type="InterPro" id="IPR018712">
    <property type="entry name" value="Tle1-like_cat"/>
</dbReference>
<dbReference type="PANTHER" id="PTHR33840:SF1">
    <property type="entry name" value="TLE1 PHOSPHOLIPASE DOMAIN-CONTAINING PROTEIN"/>
    <property type="match status" value="1"/>
</dbReference>
<dbReference type="PANTHER" id="PTHR33840">
    <property type="match status" value="1"/>
</dbReference>
<comment type="caution">
    <text evidence="2">The sequence shown here is derived from an EMBL/GenBank/DDBJ whole genome shotgun (WGS) entry which is preliminary data.</text>
</comment>
<organism evidence="2 3">
    <name type="scientific">Linnemannia gamsii</name>
    <dbReference type="NCBI Taxonomy" id="64522"/>
    <lineage>
        <taxon>Eukaryota</taxon>
        <taxon>Fungi</taxon>
        <taxon>Fungi incertae sedis</taxon>
        <taxon>Mucoromycota</taxon>
        <taxon>Mortierellomycotina</taxon>
        <taxon>Mortierellomycetes</taxon>
        <taxon>Mortierellales</taxon>
        <taxon>Mortierellaceae</taxon>
        <taxon>Linnemannia</taxon>
    </lineage>
</organism>
<evidence type="ECO:0000313" key="2">
    <source>
        <dbReference type="EMBL" id="KAG0290348.1"/>
    </source>
</evidence>
<dbReference type="Pfam" id="PF09994">
    <property type="entry name" value="T6SS_Tle1-like_cat"/>
    <property type="match status" value="1"/>
</dbReference>
<protein>
    <recommendedName>
        <fullName evidence="1">T6SS Phospholipase effector Tle1-like catalytic domain-containing protein</fullName>
    </recommendedName>
</protein>
<dbReference type="Proteomes" id="UP001194696">
    <property type="component" value="Unassembled WGS sequence"/>
</dbReference>
<accession>A0ABQ7K439</accession>
<evidence type="ECO:0000313" key="3">
    <source>
        <dbReference type="Proteomes" id="UP001194696"/>
    </source>
</evidence>
<reference evidence="2 3" key="1">
    <citation type="journal article" date="2020" name="Fungal Divers.">
        <title>Resolving the Mortierellaceae phylogeny through synthesis of multi-gene phylogenetics and phylogenomics.</title>
        <authorList>
            <person name="Vandepol N."/>
            <person name="Liber J."/>
            <person name="Desiro A."/>
            <person name="Na H."/>
            <person name="Kennedy M."/>
            <person name="Barry K."/>
            <person name="Grigoriev I.V."/>
            <person name="Miller A.N."/>
            <person name="O'Donnell K."/>
            <person name="Stajich J.E."/>
            <person name="Bonito G."/>
        </authorList>
    </citation>
    <scope>NUCLEOTIDE SEQUENCE [LARGE SCALE GENOMIC DNA]</scope>
    <source>
        <strain evidence="2 3">AD045</strain>
    </source>
</reference>
<dbReference type="EMBL" id="JAAAIM010000298">
    <property type="protein sequence ID" value="KAG0290348.1"/>
    <property type="molecule type" value="Genomic_DNA"/>
</dbReference>
<evidence type="ECO:0000259" key="1">
    <source>
        <dbReference type="Pfam" id="PF09994"/>
    </source>
</evidence>
<name>A0ABQ7K439_9FUNG</name>
<feature type="domain" description="T6SS Phospholipase effector Tle1-like catalytic" evidence="1">
    <location>
        <begin position="18"/>
        <end position="229"/>
    </location>
</feature>
<gene>
    <name evidence="2" type="ORF">BGZ96_006173</name>
</gene>